<dbReference type="InterPro" id="IPR036909">
    <property type="entry name" value="Cyt_c-like_dom_sf"/>
</dbReference>
<keyword evidence="5 11" id="KW-0479">Metal-binding</keyword>
<dbReference type="InterPro" id="IPR008168">
    <property type="entry name" value="Cyt_C_IC"/>
</dbReference>
<organism evidence="14 15">
    <name type="scientific">Tatumella punctata</name>
    <dbReference type="NCBI Taxonomy" id="399969"/>
    <lineage>
        <taxon>Bacteria</taxon>
        <taxon>Pseudomonadati</taxon>
        <taxon>Pseudomonadota</taxon>
        <taxon>Gammaproteobacteria</taxon>
        <taxon>Enterobacterales</taxon>
        <taxon>Erwiniaceae</taxon>
        <taxon>Tatumella</taxon>
    </lineage>
</organism>
<dbReference type="EMBL" id="JBHSUC010000016">
    <property type="protein sequence ID" value="MFC6362882.1"/>
    <property type="molecule type" value="Genomic_DNA"/>
</dbReference>
<dbReference type="PANTHER" id="PTHR35008:SF8">
    <property type="entry name" value="ALCOHOL DEHYDROGENASE CYTOCHROME C SUBUNIT"/>
    <property type="match status" value="1"/>
</dbReference>
<dbReference type="RefSeq" id="WP_385959535.1">
    <property type="nucleotide sequence ID" value="NZ_BAAAFW010000012.1"/>
</dbReference>
<dbReference type="PIRSF" id="PIRSF000018">
    <property type="entry name" value="Mb_ADH_cyt_c"/>
    <property type="match status" value="1"/>
</dbReference>
<evidence type="ECO:0000256" key="9">
    <source>
        <dbReference type="ARBA" id="ARBA00023004"/>
    </source>
</evidence>
<keyword evidence="3" id="KW-1003">Cell membrane</keyword>
<evidence type="ECO:0000256" key="11">
    <source>
        <dbReference type="PROSITE-ProRule" id="PRU00433"/>
    </source>
</evidence>
<reference evidence="15" key="1">
    <citation type="journal article" date="2019" name="Int. J. Syst. Evol. Microbiol.">
        <title>The Global Catalogue of Microorganisms (GCM) 10K type strain sequencing project: providing services to taxonomists for standard genome sequencing and annotation.</title>
        <authorList>
            <consortium name="The Broad Institute Genomics Platform"/>
            <consortium name="The Broad Institute Genome Sequencing Center for Infectious Disease"/>
            <person name="Wu L."/>
            <person name="Ma J."/>
        </authorList>
    </citation>
    <scope>NUCLEOTIDE SEQUENCE [LARGE SCALE GENOMIC DNA]</scope>
    <source>
        <strain evidence="15">CGMCC 4.1530</strain>
    </source>
</reference>
<keyword evidence="2" id="KW-0813">Transport</keyword>
<feature type="domain" description="Cytochrome c" evidence="13">
    <location>
        <begin position="322"/>
        <end position="412"/>
    </location>
</feature>
<dbReference type="InterPro" id="IPR051459">
    <property type="entry name" value="Cytochrome_c-type_DH"/>
</dbReference>
<keyword evidence="4 11" id="KW-0349">Heme</keyword>
<evidence type="ECO:0000256" key="12">
    <source>
        <dbReference type="SAM" id="SignalP"/>
    </source>
</evidence>
<evidence type="ECO:0000256" key="2">
    <source>
        <dbReference type="ARBA" id="ARBA00022448"/>
    </source>
</evidence>
<feature type="domain" description="Cytochrome c" evidence="13">
    <location>
        <begin position="44"/>
        <end position="147"/>
    </location>
</feature>
<evidence type="ECO:0000256" key="8">
    <source>
        <dbReference type="ARBA" id="ARBA00022982"/>
    </source>
</evidence>
<evidence type="ECO:0000256" key="7">
    <source>
        <dbReference type="ARBA" id="ARBA00022737"/>
    </source>
</evidence>
<dbReference type="Pfam" id="PF00034">
    <property type="entry name" value="Cytochrom_C"/>
    <property type="match status" value="1"/>
</dbReference>
<dbReference type="PROSITE" id="PS51007">
    <property type="entry name" value="CYTC"/>
    <property type="match status" value="3"/>
</dbReference>
<evidence type="ECO:0000313" key="14">
    <source>
        <dbReference type="EMBL" id="MFC6362882.1"/>
    </source>
</evidence>
<comment type="subcellular location">
    <subcellularLocation>
        <location evidence="1">Cell membrane</location>
    </subcellularLocation>
</comment>
<keyword evidence="9 11" id="KW-0408">Iron</keyword>
<dbReference type="PROSITE" id="PS51257">
    <property type="entry name" value="PROKAR_LIPOPROTEIN"/>
    <property type="match status" value="1"/>
</dbReference>
<dbReference type="InterPro" id="IPR009056">
    <property type="entry name" value="Cyt_c-like_dom"/>
</dbReference>
<evidence type="ECO:0000256" key="5">
    <source>
        <dbReference type="ARBA" id="ARBA00022723"/>
    </source>
</evidence>
<proteinExistence type="predicted"/>
<accession>A0ABW1VSP6</accession>
<dbReference type="Proteomes" id="UP001596215">
    <property type="component" value="Unassembled WGS sequence"/>
</dbReference>
<keyword evidence="6 12" id="KW-0732">Signal</keyword>
<keyword evidence="8" id="KW-0249">Electron transport</keyword>
<evidence type="ECO:0000256" key="6">
    <source>
        <dbReference type="ARBA" id="ARBA00022729"/>
    </source>
</evidence>
<dbReference type="Gene3D" id="1.10.760.10">
    <property type="entry name" value="Cytochrome c-like domain"/>
    <property type="match status" value="3"/>
</dbReference>
<comment type="caution">
    <text evidence="14">The sequence shown here is derived from an EMBL/GenBank/DDBJ whole genome shotgun (WGS) entry which is preliminary data.</text>
</comment>
<evidence type="ECO:0000256" key="4">
    <source>
        <dbReference type="ARBA" id="ARBA00022617"/>
    </source>
</evidence>
<dbReference type="Pfam" id="PF13442">
    <property type="entry name" value="Cytochrome_CBB3"/>
    <property type="match status" value="1"/>
</dbReference>
<keyword evidence="7" id="KW-0677">Repeat</keyword>
<protein>
    <submittedName>
        <fullName evidence="14">C-type cytochrome</fullName>
    </submittedName>
</protein>
<dbReference type="InterPro" id="IPR014353">
    <property type="entry name" value="Membr-bd_ADH_cyt_c"/>
</dbReference>
<evidence type="ECO:0000256" key="3">
    <source>
        <dbReference type="ARBA" id="ARBA00022475"/>
    </source>
</evidence>
<keyword evidence="10" id="KW-0472">Membrane</keyword>
<evidence type="ECO:0000256" key="10">
    <source>
        <dbReference type="ARBA" id="ARBA00023136"/>
    </source>
</evidence>
<name>A0ABW1VSP6_9GAMM</name>
<keyword evidence="15" id="KW-1185">Reference proteome</keyword>
<sequence>MIKMTFRRLLLANVLLLGCGLAGSTQAADTGNSNSNSNSTNQDQLVRQGEYLARLGDCMACHTRSGGADYAGGLAIKSGLGTIYSTNITPDKQSGIGQYTEQQFADAVRKGVRADGSFLYPAMPYPDYSKISDQDIHALYNYFMHGVAPVNSQPPQTRLSFPFSQRWGMRFWNLAFTPDQPFMPVSGASDQVNRGAYIVESLGHCGSCHSPRGFAMNEQGLDSSNSSFLSGGSLNGWDVPSLRGIPRWSPEEISDYLQTGRNDKAGVAGEMTAVVEHSTSHMSDADLQAIAAYLKFLGGNPPLQTYDPQKNQLTTDKLTAATDLTDGEVLYLNNCGACHFANGLGAARAFPQLDQASIVNARDPHGLIQIILQGAQLPATAKAPSMLKMPGFAYRLSDQQVATLATFVRQGWGNTAAAVSADQVKKVRDSLKSQ</sequence>
<dbReference type="PANTHER" id="PTHR35008">
    <property type="entry name" value="BLL4482 PROTEIN-RELATED"/>
    <property type="match status" value="1"/>
</dbReference>
<feature type="signal peptide" evidence="12">
    <location>
        <begin position="1"/>
        <end position="27"/>
    </location>
</feature>
<dbReference type="PRINTS" id="PR00605">
    <property type="entry name" value="CYTCHROMECIC"/>
</dbReference>
<feature type="chain" id="PRO_5047147167" evidence="12">
    <location>
        <begin position="28"/>
        <end position="434"/>
    </location>
</feature>
<feature type="domain" description="Cytochrome c" evidence="13">
    <location>
        <begin position="190"/>
        <end position="298"/>
    </location>
</feature>
<gene>
    <name evidence="14" type="ORF">ACFP73_12390</name>
</gene>
<evidence type="ECO:0000259" key="13">
    <source>
        <dbReference type="PROSITE" id="PS51007"/>
    </source>
</evidence>
<dbReference type="SUPFAM" id="SSF46626">
    <property type="entry name" value="Cytochrome c"/>
    <property type="match status" value="3"/>
</dbReference>
<evidence type="ECO:0000313" key="15">
    <source>
        <dbReference type="Proteomes" id="UP001596215"/>
    </source>
</evidence>
<evidence type="ECO:0000256" key="1">
    <source>
        <dbReference type="ARBA" id="ARBA00004236"/>
    </source>
</evidence>